<evidence type="ECO:0000259" key="4">
    <source>
        <dbReference type="Pfam" id="PF05617"/>
    </source>
</evidence>
<organism evidence="5 6">
    <name type="scientific">Cuscuta australis</name>
    <dbReference type="NCBI Taxonomy" id="267555"/>
    <lineage>
        <taxon>Eukaryota</taxon>
        <taxon>Viridiplantae</taxon>
        <taxon>Streptophyta</taxon>
        <taxon>Embryophyta</taxon>
        <taxon>Tracheophyta</taxon>
        <taxon>Spermatophyta</taxon>
        <taxon>Magnoliopsida</taxon>
        <taxon>eudicotyledons</taxon>
        <taxon>Gunneridae</taxon>
        <taxon>Pentapetalae</taxon>
        <taxon>asterids</taxon>
        <taxon>lamiids</taxon>
        <taxon>Solanales</taxon>
        <taxon>Convolvulaceae</taxon>
        <taxon>Cuscuteae</taxon>
        <taxon>Cuscuta</taxon>
        <taxon>Cuscuta subgen. Grammica</taxon>
        <taxon>Cuscuta sect. Cleistogrammica</taxon>
    </lineage>
</organism>
<dbReference type="AlphaFoldDB" id="A0A328D6P0"/>
<name>A0A328D6P0_9ASTE</name>
<dbReference type="Proteomes" id="UP000249390">
    <property type="component" value="Unassembled WGS sequence"/>
</dbReference>
<protein>
    <recommendedName>
        <fullName evidence="4">Prolamin-like domain-containing protein</fullName>
    </recommendedName>
</protein>
<feature type="compositionally biased region" description="Pro residues" evidence="2">
    <location>
        <begin position="214"/>
        <end position="232"/>
    </location>
</feature>
<dbReference type="InterPro" id="IPR008502">
    <property type="entry name" value="Prolamin-like"/>
</dbReference>
<feature type="compositionally biased region" description="Pro residues" evidence="2">
    <location>
        <begin position="127"/>
        <end position="136"/>
    </location>
</feature>
<feature type="domain" description="Prolamin-like" evidence="4">
    <location>
        <begin position="238"/>
        <end position="288"/>
    </location>
</feature>
<feature type="compositionally biased region" description="Pro residues" evidence="2">
    <location>
        <begin position="91"/>
        <end position="105"/>
    </location>
</feature>
<evidence type="ECO:0000256" key="3">
    <source>
        <dbReference type="SAM" id="SignalP"/>
    </source>
</evidence>
<feature type="chain" id="PRO_5016361354" description="Prolamin-like domain-containing protein" evidence="3">
    <location>
        <begin position="21"/>
        <end position="311"/>
    </location>
</feature>
<proteinExistence type="predicted"/>
<evidence type="ECO:0000256" key="2">
    <source>
        <dbReference type="SAM" id="MobiDB-lite"/>
    </source>
</evidence>
<gene>
    <name evidence="5" type="ORF">DM860_003126</name>
</gene>
<evidence type="ECO:0000313" key="5">
    <source>
        <dbReference type="EMBL" id="RAL39593.1"/>
    </source>
</evidence>
<dbReference type="Pfam" id="PF05617">
    <property type="entry name" value="Prolamin_like"/>
    <property type="match status" value="1"/>
</dbReference>
<feature type="signal peptide" evidence="3">
    <location>
        <begin position="1"/>
        <end position="20"/>
    </location>
</feature>
<evidence type="ECO:0000256" key="1">
    <source>
        <dbReference type="ARBA" id="ARBA00022729"/>
    </source>
</evidence>
<feature type="compositionally biased region" description="Pro residues" evidence="2">
    <location>
        <begin position="178"/>
        <end position="193"/>
    </location>
</feature>
<feature type="compositionally biased region" description="Basic residues" evidence="2">
    <location>
        <begin position="111"/>
        <end position="126"/>
    </location>
</feature>
<keyword evidence="1 3" id="KW-0732">Signal</keyword>
<evidence type="ECO:0000313" key="6">
    <source>
        <dbReference type="Proteomes" id="UP000249390"/>
    </source>
</evidence>
<dbReference type="EMBL" id="NQVE01000200">
    <property type="protein sequence ID" value="RAL39593.1"/>
    <property type="molecule type" value="Genomic_DNA"/>
</dbReference>
<feature type="compositionally biased region" description="Basic residues" evidence="2">
    <location>
        <begin position="137"/>
        <end position="153"/>
    </location>
</feature>
<keyword evidence="6" id="KW-1185">Reference proteome</keyword>
<feature type="region of interest" description="Disordered" evidence="2">
    <location>
        <begin position="91"/>
        <end position="237"/>
    </location>
</feature>
<accession>A0A328D6P0</accession>
<reference evidence="5 6" key="1">
    <citation type="submission" date="2018-06" db="EMBL/GenBank/DDBJ databases">
        <title>The Genome of Cuscuta australis (Dodder) Provides Insight into the Evolution of Plant Parasitism.</title>
        <authorList>
            <person name="Liu H."/>
        </authorList>
    </citation>
    <scope>NUCLEOTIDE SEQUENCE [LARGE SCALE GENOMIC DNA]</scope>
    <source>
        <strain evidence="6">cv. Yunnan</strain>
        <tissue evidence="5">Vines</tissue>
    </source>
</reference>
<comment type="caution">
    <text evidence="5">The sequence shown here is derived from an EMBL/GenBank/DDBJ whole genome shotgun (WGS) entry which is preliminary data.</text>
</comment>
<dbReference type="PRINTS" id="PR01217">
    <property type="entry name" value="PRICHEXTENSN"/>
</dbReference>
<sequence>MSSSIALLIFPLLFAPAALAGDSSPGQQKTTAWWCIVMRCPLIVPVMPPWNIGPQPTMWYQPPVPPTVWYEPPVPPIMWYQPPVPPYVQPITLPPVQPPPPPLPLDPRQLPRPHRSHHHSRSRHRSPPPPLPPPPQRPHHRSRNRHHHHRRQHPPPFPRLRAATPNPSKSIGTCCEPLSPPPPPPVNPAPPLPRLRAATRYHRRGTGGTCCQPSPSPPPPTSTNPAPSPSASPPVSDDCSAALVQVDGCVREVTEWVRGTEIQIGRECCAAISTLSDECFYKAALTEFNDAVVLRAKAAAAFCSTVHSMDP</sequence>